<evidence type="ECO:0000313" key="2">
    <source>
        <dbReference type="EMBL" id="MDT8837158.1"/>
    </source>
</evidence>
<dbReference type="AlphaFoldDB" id="A0AAP5Q4T2"/>
<dbReference type="PANTHER" id="PTHR38599:SF1">
    <property type="entry name" value="CUPIN DOMAIN PROTEIN (AFU_ORTHOLOGUE AFUA_3G13620)"/>
    <property type="match status" value="1"/>
</dbReference>
<dbReference type="Proteomes" id="UP001246473">
    <property type="component" value="Unassembled WGS sequence"/>
</dbReference>
<feature type="domain" description="Cupin type-2" evidence="1">
    <location>
        <begin position="87"/>
        <end position="157"/>
    </location>
</feature>
<dbReference type="Gene3D" id="2.60.120.10">
    <property type="entry name" value="Jelly Rolls"/>
    <property type="match status" value="1"/>
</dbReference>
<dbReference type="InterPro" id="IPR011051">
    <property type="entry name" value="RmlC_Cupin_sf"/>
</dbReference>
<reference evidence="2" key="1">
    <citation type="submission" date="2022-08" db="EMBL/GenBank/DDBJ databases">
        <authorList>
            <person name="Kim S.-J."/>
        </authorList>
    </citation>
    <scope>NUCLEOTIDE SEQUENCE</scope>
    <source>
        <strain evidence="2">KJ</strain>
    </source>
</reference>
<dbReference type="CDD" id="cd02234">
    <property type="entry name" value="cupin_BLR7677-like"/>
    <property type="match status" value="1"/>
</dbReference>
<gene>
    <name evidence="2" type="ORF">ParKJ_07025</name>
</gene>
<comment type="caution">
    <text evidence="2">The sequence shown here is derived from an EMBL/GenBank/DDBJ whole genome shotgun (WGS) entry which is preliminary data.</text>
</comment>
<organism evidence="2 3">
    <name type="scientific">Paraburkholderia fungorum</name>
    <dbReference type="NCBI Taxonomy" id="134537"/>
    <lineage>
        <taxon>Bacteria</taxon>
        <taxon>Pseudomonadati</taxon>
        <taxon>Pseudomonadota</taxon>
        <taxon>Betaproteobacteria</taxon>
        <taxon>Burkholderiales</taxon>
        <taxon>Burkholderiaceae</taxon>
        <taxon>Paraburkholderia</taxon>
    </lineage>
</organism>
<evidence type="ECO:0000313" key="3">
    <source>
        <dbReference type="Proteomes" id="UP001246473"/>
    </source>
</evidence>
<dbReference type="PANTHER" id="PTHR38599">
    <property type="entry name" value="CUPIN DOMAIN PROTEIN (AFU_ORTHOLOGUE AFUA_3G13620)"/>
    <property type="match status" value="1"/>
</dbReference>
<dbReference type="EMBL" id="JANSLM010000002">
    <property type="protein sequence ID" value="MDT8837158.1"/>
    <property type="molecule type" value="Genomic_DNA"/>
</dbReference>
<protein>
    <submittedName>
        <fullName evidence="2">Cupin domain-containing protein</fullName>
    </submittedName>
</protein>
<evidence type="ECO:0000259" key="1">
    <source>
        <dbReference type="Pfam" id="PF07883"/>
    </source>
</evidence>
<dbReference type="InterPro" id="IPR013096">
    <property type="entry name" value="Cupin_2"/>
</dbReference>
<dbReference type="InterPro" id="IPR014710">
    <property type="entry name" value="RmlC-like_jellyroll"/>
</dbReference>
<dbReference type="Pfam" id="PF07883">
    <property type="entry name" value="Cupin_2"/>
    <property type="match status" value="1"/>
</dbReference>
<dbReference type="RefSeq" id="WP_208647830.1">
    <property type="nucleotide sequence ID" value="NZ_JAHNIZ010000037.1"/>
</dbReference>
<sequence length="173" mass="17955">MTPRILPDLSGRPTMLAAIVASALMAGPAAPRSAIDWIANLCAGDAAPLLSDASQDARATRRPASTVKVLSCEALPDAPGKSITTAIVDFPPLGFTPAHRHPGSVTAVVLEGTIRSQLQGGAPLDYVSGQTWFEPPRALHLFAENPDPTHPARLLATFVTDTGCGPLVLPPNP</sequence>
<dbReference type="SUPFAM" id="SSF51182">
    <property type="entry name" value="RmlC-like cupins"/>
    <property type="match status" value="1"/>
</dbReference>
<accession>A0AAP5Q4T2</accession>
<name>A0AAP5Q4T2_9BURK</name>
<proteinExistence type="predicted"/>